<protein>
    <submittedName>
        <fullName evidence="1">Uncharacterized protein</fullName>
    </submittedName>
</protein>
<sequence length="105" mass="11629">MGPSLHHPGNIGNVVNIAKERPYAATGTIFGFALLAIVVVVLVLKLDPNRGNTTNNALTHSIFGFSSTNPFDHSPFDYNHFDPIYFIYGFFDCIHITSKRLYTIG</sequence>
<dbReference type="Proteomes" id="UP001153334">
    <property type="component" value="Unassembled WGS sequence"/>
</dbReference>
<accession>A0ACC2IZJ6</accession>
<reference evidence="1" key="1">
    <citation type="submission" date="2022-11" db="EMBL/GenBank/DDBJ databases">
        <title>Genome Sequence of Nemania bipapillata.</title>
        <authorList>
            <person name="Buettner E."/>
        </authorList>
    </citation>
    <scope>NUCLEOTIDE SEQUENCE</scope>
    <source>
        <strain evidence="1">CP14</strain>
    </source>
</reference>
<dbReference type="EMBL" id="JAPESX010000586">
    <property type="protein sequence ID" value="KAJ8120604.1"/>
    <property type="molecule type" value="Genomic_DNA"/>
</dbReference>
<comment type="caution">
    <text evidence="1">The sequence shown here is derived from an EMBL/GenBank/DDBJ whole genome shotgun (WGS) entry which is preliminary data.</text>
</comment>
<keyword evidence="2" id="KW-1185">Reference proteome</keyword>
<proteinExistence type="predicted"/>
<organism evidence="1 2">
    <name type="scientific">Nemania bipapillata</name>
    <dbReference type="NCBI Taxonomy" id="110536"/>
    <lineage>
        <taxon>Eukaryota</taxon>
        <taxon>Fungi</taxon>
        <taxon>Dikarya</taxon>
        <taxon>Ascomycota</taxon>
        <taxon>Pezizomycotina</taxon>
        <taxon>Sordariomycetes</taxon>
        <taxon>Xylariomycetidae</taxon>
        <taxon>Xylariales</taxon>
        <taxon>Xylariaceae</taxon>
        <taxon>Nemania</taxon>
    </lineage>
</organism>
<gene>
    <name evidence="1" type="ORF">ONZ43_g2729</name>
</gene>
<evidence type="ECO:0000313" key="2">
    <source>
        <dbReference type="Proteomes" id="UP001153334"/>
    </source>
</evidence>
<name>A0ACC2IZJ6_9PEZI</name>
<evidence type="ECO:0000313" key="1">
    <source>
        <dbReference type="EMBL" id="KAJ8120604.1"/>
    </source>
</evidence>